<dbReference type="EMBL" id="CP002345">
    <property type="protein sequence ID" value="ADQ78402.1"/>
    <property type="molecule type" value="Genomic_DNA"/>
</dbReference>
<name>E4T121_PALPW</name>
<dbReference type="RefSeq" id="WP_013443771.1">
    <property type="nucleotide sequence ID" value="NC_014734.1"/>
</dbReference>
<dbReference type="AlphaFoldDB" id="E4T121"/>
<dbReference type="HOGENOM" id="CLU_567252_0_0_10"/>
<sequence length="483" mass="52505">MKNIFKTGALAVLSLLMMTACDPQQNSDYALGAMPTADQLSFTATPTASKANIIDFANTSSVKGIATWDLNGSKAKGETTQATFPFKGEYTITMTLYTSGGSASITKKVVIANDDMSLLNTPMYNSLTGGASNLTGKTWVFDQYYDGHFGVGPFDANSPSWWSCPAEGKSKCSLYTQEFTFTQVGVKFGWKNNGYVYTNASGKTALAALGYSTSVVPPDGDFDVAYVPKTDYTFTLNETAKTITLSGGAFLGHFAGTSTYQILSISDDALYLKCVSTVEPGNGWWYRLVPKEKNIKPNIIIPLKEIALNEDFESATPKVVFAKEDMGSLTNAFYSNPAPVPVNTSSKAFLYQKSTGFYSNVFFQATGYKFDLSAQNKITLKVFIPSYNDYTTSNAVAGSWVTNTKLKPQVAVKLQDGSLGGNAYTTQTEIIKGDLATDKWIDLTFDFSSVSGRKDYDKIVIQFGAEGQAGTGIFYMDEFHFIK</sequence>
<evidence type="ECO:0000256" key="1">
    <source>
        <dbReference type="SAM" id="SignalP"/>
    </source>
</evidence>
<dbReference type="OrthoDB" id="5381604at2"/>
<gene>
    <name evidence="2" type="ordered locus">Palpr_0240</name>
</gene>
<reference key="1">
    <citation type="submission" date="2010-11" db="EMBL/GenBank/DDBJ databases">
        <title>The complete genome of Paludibacter propionicigenes DSM 17365.</title>
        <authorList>
            <consortium name="US DOE Joint Genome Institute (JGI-PGF)"/>
            <person name="Lucas S."/>
            <person name="Copeland A."/>
            <person name="Lapidus A."/>
            <person name="Bruce D."/>
            <person name="Goodwin L."/>
            <person name="Pitluck S."/>
            <person name="Kyrpides N."/>
            <person name="Mavromatis K."/>
            <person name="Ivanova N."/>
            <person name="Munk A.C."/>
            <person name="Brettin T."/>
            <person name="Detter J.C."/>
            <person name="Han C."/>
            <person name="Tapia R."/>
            <person name="Land M."/>
            <person name="Hauser L."/>
            <person name="Markowitz V."/>
            <person name="Cheng J.-F."/>
            <person name="Hugenholtz P."/>
            <person name="Woyke T."/>
            <person name="Wu D."/>
            <person name="Gronow S."/>
            <person name="Wellnitz S."/>
            <person name="Brambilla E."/>
            <person name="Klenk H.-P."/>
            <person name="Eisen J.A."/>
        </authorList>
    </citation>
    <scope>NUCLEOTIDE SEQUENCE</scope>
    <source>
        <strain>WB4</strain>
    </source>
</reference>
<keyword evidence="1" id="KW-0732">Signal</keyword>
<evidence type="ECO:0008006" key="4">
    <source>
        <dbReference type="Google" id="ProtNLM"/>
    </source>
</evidence>
<dbReference type="InterPro" id="IPR035986">
    <property type="entry name" value="PKD_dom_sf"/>
</dbReference>
<dbReference type="Gene3D" id="2.60.120.260">
    <property type="entry name" value="Galactose-binding domain-like"/>
    <property type="match status" value="1"/>
</dbReference>
<keyword evidence="3" id="KW-1185">Reference proteome</keyword>
<dbReference type="eggNOG" id="COG3291">
    <property type="taxonomic scope" value="Bacteria"/>
</dbReference>
<proteinExistence type="predicted"/>
<dbReference type="Gene3D" id="2.60.40.10">
    <property type="entry name" value="Immunoglobulins"/>
    <property type="match status" value="1"/>
</dbReference>
<dbReference type="InterPro" id="IPR013783">
    <property type="entry name" value="Ig-like_fold"/>
</dbReference>
<dbReference type="Proteomes" id="UP000008718">
    <property type="component" value="Chromosome"/>
</dbReference>
<dbReference type="STRING" id="694427.Palpr_0240"/>
<evidence type="ECO:0000313" key="2">
    <source>
        <dbReference type="EMBL" id="ADQ78402.1"/>
    </source>
</evidence>
<feature type="chain" id="PRO_5003188943" description="PKD domain-containing protein" evidence="1">
    <location>
        <begin position="23"/>
        <end position="483"/>
    </location>
</feature>
<dbReference type="PROSITE" id="PS51257">
    <property type="entry name" value="PROKAR_LIPOPROTEIN"/>
    <property type="match status" value="1"/>
</dbReference>
<dbReference type="KEGG" id="ppn:Palpr_0240"/>
<accession>E4T121</accession>
<feature type="signal peptide" evidence="1">
    <location>
        <begin position="1"/>
        <end position="22"/>
    </location>
</feature>
<reference evidence="2 3" key="2">
    <citation type="journal article" date="2011" name="Stand. Genomic Sci.">
        <title>Complete genome sequence of Paludibacter propionicigenes type strain (WB4).</title>
        <authorList>
            <person name="Gronow S."/>
            <person name="Munk C."/>
            <person name="Lapidus A."/>
            <person name="Nolan M."/>
            <person name="Lucas S."/>
            <person name="Hammon N."/>
            <person name="Deshpande S."/>
            <person name="Cheng J.F."/>
            <person name="Tapia R."/>
            <person name="Han C."/>
            <person name="Goodwin L."/>
            <person name="Pitluck S."/>
            <person name="Liolios K."/>
            <person name="Ivanova N."/>
            <person name="Mavromatis K."/>
            <person name="Mikhailova N."/>
            <person name="Pati A."/>
            <person name="Chen A."/>
            <person name="Palaniappan K."/>
            <person name="Land M."/>
            <person name="Hauser L."/>
            <person name="Chang Y.J."/>
            <person name="Jeffries C.D."/>
            <person name="Brambilla E."/>
            <person name="Rohde M."/>
            <person name="Goker M."/>
            <person name="Detter J.C."/>
            <person name="Woyke T."/>
            <person name="Bristow J."/>
            <person name="Eisen J.A."/>
            <person name="Markowitz V."/>
            <person name="Hugenholtz P."/>
            <person name="Kyrpides N.C."/>
            <person name="Klenk H.P."/>
        </authorList>
    </citation>
    <scope>NUCLEOTIDE SEQUENCE [LARGE SCALE GENOMIC DNA]</scope>
    <source>
        <strain evidence="3">DSM 17365 / JCM 13257 / WB4</strain>
    </source>
</reference>
<protein>
    <recommendedName>
        <fullName evidence="4">PKD domain-containing protein</fullName>
    </recommendedName>
</protein>
<dbReference type="SUPFAM" id="SSF49299">
    <property type="entry name" value="PKD domain"/>
    <property type="match status" value="1"/>
</dbReference>
<evidence type="ECO:0000313" key="3">
    <source>
        <dbReference type="Proteomes" id="UP000008718"/>
    </source>
</evidence>
<organism evidence="2 3">
    <name type="scientific">Paludibacter propionicigenes (strain DSM 17365 / JCM 13257 / WB4)</name>
    <dbReference type="NCBI Taxonomy" id="694427"/>
    <lineage>
        <taxon>Bacteria</taxon>
        <taxon>Pseudomonadati</taxon>
        <taxon>Bacteroidota</taxon>
        <taxon>Bacteroidia</taxon>
        <taxon>Bacteroidales</taxon>
        <taxon>Paludibacteraceae</taxon>
        <taxon>Paludibacter</taxon>
    </lineage>
</organism>
<dbReference type="eggNOG" id="COG2273">
    <property type="taxonomic scope" value="Bacteria"/>
</dbReference>